<dbReference type="Proteomes" id="UP001153069">
    <property type="component" value="Unassembled WGS sequence"/>
</dbReference>
<evidence type="ECO:0000313" key="2">
    <source>
        <dbReference type="Proteomes" id="UP001153069"/>
    </source>
</evidence>
<dbReference type="AlphaFoldDB" id="A0A9N8DJQ0"/>
<dbReference type="OrthoDB" id="45793at2759"/>
<protein>
    <submittedName>
        <fullName evidence="1">Uncharacterized protein</fullName>
    </submittedName>
</protein>
<evidence type="ECO:0000313" key="1">
    <source>
        <dbReference type="EMBL" id="CAB9501800.1"/>
    </source>
</evidence>
<proteinExistence type="predicted"/>
<organism evidence="1 2">
    <name type="scientific">Seminavis robusta</name>
    <dbReference type="NCBI Taxonomy" id="568900"/>
    <lineage>
        <taxon>Eukaryota</taxon>
        <taxon>Sar</taxon>
        <taxon>Stramenopiles</taxon>
        <taxon>Ochrophyta</taxon>
        <taxon>Bacillariophyta</taxon>
        <taxon>Bacillariophyceae</taxon>
        <taxon>Bacillariophycidae</taxon>
        <taxon>Naviculales</taxon>
        <taxon>Naviculaceae</taxon>
        <taxon>Seminavis</taxon>
    </lineage>
</organism>
<name>A0A9N8DJQ0_9STRA</name>
<keyword evidence="2" id="KW-1185">Reference proteome</keyword>
<sequence>MTAATSAFTKHKSNSNQNVSFGEISIREYIMNLGDNPSVSIGPPVGLSWEYKESGTHTVDDFEKERQGKRRKVGSHKLKLNYYQRMEIIQATGVEEADIKDAERQVFWDQSCRTFSKYLCYPHVFAGDVRAQTGRWRNKMLLNKLQKESNANENSS</sequence>
<comment type="caution">
    <text evidence="1">The sequence shown here is derived from an EMBL/GenBank/DDBJ whole genome shotgun (WGS) entry which is preliminary data.</text>
</comment>
<dbReference type="EMBL" id="CAICTM010000117">
    <property type="protein sequence ID" value="CAB9501800.1"/>
    <property type="molecule type" value="Genomic_DNA"/>
</dbReference>
<gene>
    <name evidence="1" type="ORF">SEMRO_118_G057920.1</name>
</gene>
<reference evidence="1" key="1">
    <citation type="submission" date="2020-06" db="EMBL/GenBank/DDBJ databases">
        <authorList>
            <consortium name="Plant Systems Biology data submission"/>
        </authorList>
    </citation>
    <scope>NUCLEOTIDE SEQUENCE</scope>
    <source>
        <strain evidence="1">D6</strain>
    </source>
</reference>
<accession>A0A9N8DJQ0</accession>